<sequence length="942" mass="104120">MVNNNSGKIIKNASGFKKQRTHRSPASLFKASLISCAVLGVLSSNVYAETTDEEIEVIQVRGIYSSTAKNLLLKRTSNSVVDAITAEDVGKFPDKNIADSLQRVSGVMIDRSGGEGNRVSIRGTSSDWTLTQLNGNYIASSDSGVPSRSFNYALLPANMISSVEVYKSPEARIDEGGIGGTVILHTRKPLEMEANEGVVSAEFTYADVTEKTEPQLNLLYSWKNQESTFGILAGFTRQDRTVKTISNDALHWRLHSDTVEGAERPAIVDQATGEVYNNVWAPRAMVVNNSTQDRTRDGYQLAVQWTPSANLELNLNYFGAKVGYDEAGQGITFAEWNDNHNPYFGVQLDGDTVIGYGNADNGLLNDQNWGDADVNNGVAIRRGLLSPQLTGREKIGESNSDTFDFEGIYHGDTFTASFKVGRTQAEGGTSKETYANIDARQGSVNSWHWSTVGGKPSYDISTDLASDKKAYQYYDWFDSFSSENKDTEDYVQTDIKFDVDSSIFTTIFTGVKYRDHQIEGLRNDFRWDDGIADNGGYRGYLPGTEWFHNPDFHPDPESLVSDNVVDNSAGNTGAFDFLALDFAAMNAYLLNNFTQTVVPTLAGTYTLEEKIWSAYAQSNFEWQDFRGNIGVRYVKTDLSTLTYDDVIGQDDDNITPNNRSSNNSEFLPSFNLAWDASTDIVVRFAAARTMSRVSYADLSQAESYGPPVNINSPDSWTGRGTGTAANTGLEPMISDQFDLGFEWYYGEGSALGATLFTKDIANLPISSVEIVQREHACCNGPIEVEMNTKVGGGDASSDGVELFFQHSFESGFGVLGNYTYTETSSSKVSTDGQVTEAEIPGTAKHQYNLSVYFENDDFSVRASYNWKDDRANGIHQGYNLYTKAYGQLDVNAGYNINESLSITASIVNLTEELEEGYWKQSNRFTYNKYSGRRFYLGANYKF</sequence>
<protein>
    <submittedName>
        <fullName evidence="13">Iron complex outermembrane recepter protein</fullName>
    </submittedName>
</protein>
<dbReference type="GO" id="GO:0009279">
    <property type="term" value="C:cell outer membrane"/>
    <property type="evidence" value="ECO:0007669"/>
    <property type="project" value="UniProtKB-SubCell"/>
</dbReference>
<evidence type="ECO:0000256" key="4">
    <source>
        <dbReference type="ARBA" id="ARBA00022692"/>
    </source>
</evidence>
<dbReference type="PANTHER" id="PTHR40980">
    <property type="entry name" value="PLUG DOMAIN-CONTAINING PROTEIN"/>
    <property type="match status" value="1"/>
</dbReference>
<dbReference type="SUPFAM" id="SSF56935">
    <property type="entry name" value="Porins"/>
    <property type="match status" value="1"/>
</dbReference>
<keyword evidence="7 8" id="KW-0998">Cell outer membrane</keyword>
<evidence type="ECO:0000313" key="13">
    <source>
        <dbReference type="EMBL" id="ALS35165.1"/>
    </source>
</evidence>
<dbReference type="InterPro" id="IPR012910">
    <property type="entry name" value="Plug_dom"/>
</dbReference>
<dbReference type="Gene3D" id="2.170.130.10">
    <property type="entry name" value="TonB-dependent receptor, plug domain"/>
    <property type="match status" value="1"/>
</dbReference>
<dbReference type="InterPro" id="IPR039426">
    <property type="entry name" value="TonB-dep_rcpt-like"/>
</dbReference>
<dbReference type="EMBL" id="CP011035">
    <property type="protein sequence ID" value="ALS35165.1"/>
    <property type="molecule type" value="Genomic_DNA"/>
</dbReference>
<dbReference type="AlphaFoldDB" id="A0A0U2VBT9"/>
<gene>
    <name evidence="13" type="ORF">PTRA_b0733</name>
</gene>
<evidence type="ECO:0000256" key="9">
    <source>
        <dbReference type="RuleBase" id="RU003357"/>
    </source>
</evidence>
<evidence type="ECO:0000259" key="11">
    <source>
        <dbReference type="Pfam" id="PF00593"/>
    </source>
</evidence>
<dbReference type="InterPro" id="IPR010104">
    <property type="entry name" value="TonB_rcpt_bac"/>
</dbReference>
<dbReference type="Proteomes" id="UP000065261">
    <property type="component" value="Chromosome II"/>
</dbReference>
<dbReference type="InterPro" id="IPR036942">
    <property type="entry name" value="Beta-barrel_TonB_sf"/>
</dbReference>
<feature type="domain" description="TonB-dependent receptor-like beta-barrel" evidence="11">
    <location>
        <begin position="449"/>
        <end position="909"/>
    </location>
</feature>
<feature type="chain" id="PRO_5006832935" evidence="10">
    <location>
        <begin position="49"/>
        <end position="942"/>
    </location>
</feature>
<dbReference type="InterPro" id="IPR000531">
    <property type="entry name" value="Beta-barrel_TonB"/>
</dbReference>
<evidence type="ECO:0000256" key="2">
    <source>
        <dbReference type="ARBA" id="ARBA00022448"/>
    </source>
</evidence>
<evidence type="ECO:0000256" key="10">
    <source>
        <dbReference type="SAM" id="SignalP"/>
    </source>
</evidence>
<keyword evidence="6 8" id="KW-0472">Membrane</keyword>
<evidence type="ECO:0000259" key="12">
    <source>
        <dbReference type="Pfam" id="PF07715"/>
    </source>
</evidence>
<dbReference type="Gene3D" id="2.40.170.20">
    <property type="entry name" value="TonB-dependent receptor, beta-barrel domain"/>
    <property type="match status" value="1"/>
</dbReference>
<proteinExistence type="inferred from homology"/>
<evidence type="ECO:0000313" key="14">
    <source>
        <dbReference type="Proteomes" id="UP000065261"/>
    </source>
</evidence>
<comment type="subcellular location">
    <subcellularLocation>
        <location evidence="1 8">Cell outer membrane</location>
        <topology evidence="1 8">Multi-pass membrane protein</topology>
    </subcellularLocation>
</comment>
<dbReference type="CDD" id="cd01347">
    <property type="entry name" value="ligand_gated_channel"/>
    <property type="match status" value="1"/>
</dbReference>
<keyword evidence="3 8" id="KW-1134">Transmembrane beta strand</keyword>
<feature type="signal peptide" evidence="10">
    <location>
        <begin position="1"/>
        <end position="48"/>
    </location>
</feature>
<dbReference type="PROSITE" id="PS52016">
    <property type="entry name" value="TONB_DEPENDENT_REC_3"/>
    <property type="match status" value="1"/>
</dbReference>
<dbReference type="Pfam" id="PF07715">
    <property type="entry name" value="Plug"/>
    <property type="match status" value="1"/>
</dbReference>
<dbReference type="NCBIfam" id="TIGR01782">
    <property type="entry name" value="TonB-Xanth-Caul"/>
    <property type="match status" value="1"/>
</dbReference>
<dbReference type="Pfam" id="PF00593">
    <property type="entry name" value="TonB_dep_Rec_b-barrel"/>
    <property type="match status" value="1"/>
</dbReference>
<dbReference type="RefSeq" id="WP_058375100.1">
    <property type="nucleotide sequence ID" value="NZ_CP011035.1"/>
</dbReference>
<evidence type="ECO:0000256" key="8">
    <source>
        <dbReference type="PROSITE-ProRule" id="PRU01360"/>
    </source>
</evidence>
<accession>A0A0U2VBT9</accession>
<keyword evidence="5 9" id="KW-0798">TonB box</keyword>
<comment type="similarity">
    <text evidence="8 9">Belongs to the TonB-dependent receptor family.</text>
</comment>
<dbReference type="InterPro" id="IPR037066">
    <property type="entry name" value="Plug_dom_sf"/>
</dbReference>
<evidence type="ECO:0000256" key="6">
    <source>
        <dbReference type="ARBA" id="ARBA00023136"/>
    </source>
</evidence>
<keyword evidence="4 8" id="KW-0812">Transmembrane</keyword>
<organism evidence="13">
    <name type="scientific">Pseudoalteromonas translucida KMM 520</name>
    <dbReference type="NCBI Taxonomy" id="1315283"/>
    <lineage>
        <taxon>Bacteria</taxon>
        <taxon>Pseudomonadati</taxon>
        <taxon>Pseudomonadota</taxon>
        <taxon>Gammaproteobacteria</taxon>
        <taxon>Alteromonadales</taxon>
        <taxon>Pseudoalteromonadaceae</taxon>
        <taxon>Pseudoalteromonas</taxon>
    </lineage>
</organism>
<reference evidence="13 14" key="1">
    <citation type="submission" date="2015-03" db="EMBL/GenBank/DDBJ databases">
        <authorList>
            <person name="Murphy D."/>
        </authorList>
    </citation>
    <scope>NUCLEOTIDE SEQUENCE [LARGE SCALE GENOMIC DNA]</scope>
    <source>
        <strain evidence="13 14">KMM 520</strain>
    </source>
</reference>
<evidence type="ECO:0000256" key="3">
    <source>
        <dbReference type="ARBA" id="ARBA00022452"/>
    </source>
</evidence>
<keyword evidence="10" id="KW-0732">Signal</keyword>
<name>A0A0U2VBT9_9GAMM</name>
<evidence type="ECO:0000256" key="1">
    <source>
        <dbReference type="ARBA" id="ARBA00004571"/>
    </source>
</evidence>
<dbReference type="PATRIC" id="fig|1315283.4.peg.3755"/>
<feature type="domain" description="TonB-dependent receptor plug" evidence="12">
    <location>
        <begin position="75"/>
        <end position="181"/>
    </location>
</feature>
<dbReference type="KEGG" id="ptn:PTRA_b0733"/>
<dbReference type="PANTHER" id="PTHR40980:SF3">
    <property type="entry name" value="TONB-DEPENDENT RECEPTOR-LIKE BETA-BARREL DOMAIN-CONTAINING PROTEIN"/>
    <property type="match status" value="1"/>
</dbReference>
<evidence type="ECO:0000256" key="5">
    <source>
        <dbReference type="ARBA" id="ARBA00023077"/>
    </source>
</evidence>
<keyword evidence="2 8" id="KW-0813">Transport</keyword>
<evidence type="ECO:0000256" key="7">
    <source>
        <dbReference type="ARBA" id="ARBA00023237"/>
    </source>
</evidence>
<dbReference type="OrthoDB" id="8727862at2"/>